<dbReference type="Proteomes" id="UP000587527">
    <property type="component" value="Unassembled WGS sequence"/>
</dbReference>
<gene>
    <name evidence="7" type="ORF">F4553_005113</name>
</gene>
<dbReference type="Pfam" id="PF02361">
    <property type="entry name" value="CbiQ"/>
    <property type="match status" value="1"/>
</dbReference>
<evidence type="ECO:0000256" key="6">
    <source>
        <dbReference type="SAM" id="Phobius"/>
    </source>
</evidence>
<feature type="transmembrane region" description="Helical" evidence="6">
    <location>
        <begin position="236"/>
        <end position="256"/>
    </location>
</feature>
<evidence type="ECO:0000313" key="8">
    <source>
        <dbReference type="Proteomes" id="UP000587527"/>
    </source>
</evidence>
<keyword evidence="4 6" id="KW-0472">Membrane</keyword>
<reference evidence="7 8" key="1">
    <citation type="submission" date="2020-08" db="EMBL/GenBank/DDBJ databases">
        <title>Sequencing the genomes of 1000 actinobacteria strains.</title>
        <authorList>
            <person name="Klenk H.-P."/>
        </authorList>
    </citation>
    <scope>NUCLEOTIDE SEQUENCE [LARGE SCALE GENOMIC DNA]</scope>
    <source>
        <strain evidence="7 8">DSM 45362</strain>
    </source>
</reference>
<protein>
    <submittedName>
        <fullName evidence="7">Energy-coupling factor transport system permease protein</fullName>
    </submittedName>
</protein>
<feature type="transmembrane region" description="Helical" evidence="6">
    <location>
        <begin position="333"/>
        <end position="355"/>
    </location>
</feature>
<feature type="transmembrane region" description="Helical" evidence="6">
    <location>
        <begin position="62"/>
        <end position="81"/>
    </location>
</feature>
<dbReference type="PANTHER" id="PTHR33514">
    <property type="entry name" value="PROTEIN ABCI12, CHLOROPLASTIC"/>
    <property type="match status" value="1"/>
</dbReference>
<evidence type="ECO:0000256" key="5">
    <source>
        <dbReference type="SAM" id="MobiDB-lite"/>
    </source>
</evidence>
<accession>A0A841BU55</accession>
<dbReference type="InterPro" id="IPR003339">
    <property type="entry name" value="ABC/ECF_trnsptr_transmembrane"/>
</dbReference>
<sequence length="385" mass="40883">MSVTTRLPRALHPVAWWLWAIALATAASRTSNPLLLLLIFAVLGLVVTARRTDAPWARGFRYYLFMALIVIAIRIVFRSIFASGITPEDHILFELPHLPTPDWYAGVQVGGPVSLEATLSAAVDGLRLACLLCCIGAANSLANPKRALRILPGALYELGVAVTVSLSVAPQLVESVQRVARARRLRAGRAKGFRALRSIAIPVLHDALDRSLRLAAAMDSRGYGRTGSATRGSRRLTGLLMLSGMAALCIGVYALLDPSVPRELGAVGFGAGLVLCAAGIALGGRRVSRSRYRPDPWRWPEWAVAGCGLVTALVLNLGTGYDPAALNPSLYPLQWPTLPILPVAAILVAALAAFASPPPPPRHRTGPALPAPRRAADQTTAGARP</sequence>
<evidence type="ECO:0000256" key="1">
    <source>
        <dbReference type="ARBA" id="ARBA00004141"/>
    </source>
</evidence>
<organism evidence="7 8">
    <name type="scientific">Allocatelliglobosispora scoriae</name>
    <dbReference type="NCBI Taxonomy" id="643052"/>
    <lineage>
        <taxon>Bacteria</taxon>
        <taxon>Bacillati</taxon>
        <taxon>Actinomycetota</taxon>
        <taxon>Actinomycetes</taxon>
        <taxon>Micromonosporales</taxon>
        <taxon>Micromonosporaceae</taxon>
        <taxon>Allocatelliglobosispora</taxon>
    </lineage>
</organism>
<evidence type="ECO:0000256" key="4">
    <source>
        <dbReference type="ARBA" id="ARBA00023136"/>
    </source>
</evidence>
<dbReference type="RefSeq" id="WP_184839982.1">
    <property type="nucleotide sequence ID" value="NZ_JACHMN010000002.1"/>
</dbReference>
<dbReference type="PANTHER" id="PTHR33514:SF15">
    <property type="entry name" value="COBALT TRANSPORT PROTEIN"/>
    <property type="match status" value="1"/>
</dbReference>
<keyword evidence="8" id="KW-1185">Reference proteome</keyword>
<keyword evidence="2 6" id="KW-0812">Transmembrane</keyword>
<feature type="transmembrane region" description="Helical" evidence="6">
    <location>
        <begin position="34"/>
        <end position="50"/>
    </location>
</feature>
<feature type="transmembrane region" description="Helical" evidence="6">
    <location>
        <begin position="262"/>
        <end position="282"/>
    </location>
</feature>
<name>A0A841BU55_9ACTN</name>
<dbReference type="EMBL" id="JACHMN010000002">
    <property type="protein sequence ID" value="MBB5871734.1"/>
    <property type="molecule type" value="Genomic_DNA"/>
</dbReference>
<feature type="transmembrane region" description="Helical" evidence="6">
    <location>
        <begin position="302"/>
        <end position="321"/>
    </location>
</feature>
<evidence type="ECO:0000256" key="3">
    <source>
        <dbReference type="ARBA" id="ARBA00022989"/>
    </source>
</evidence>
<dbReference type="GO" id="GO:0005886">
    <property type="term" value="C:plasma membrane"/>
    <property type="evidence" value="ECO:0007669"/>
    <property type="project" value="UniProtKB-ARBA"/>
</dbReference>
<comment type="subcellular location">
    <subcellularLocation>
        <location evidence="1">Membrane</location>
        <topology evidence="1">Multi-pass membrane protein</topology>
    </subcellularLocation>
</comment>
<dbReference type="CDD" id="cd16914">
    <property type="entry name" value="EcfT"/>
    <property type="match status" value="1"/>
</dbReference>
<comment type="caution">
    <text evidence="7">The sequence shown here is derived from an EMBL/GenBank/DDBJ whole genome shotgun (WGS) entry which is preliminary data.</text>
</comment>
<evidence type="ECO:0000256" key="2">
    <source>
        <dbReference type="ARBA" id="ARBA00022692"/>
    </source>
</evidence>
<feature type="region of interest" description="Disordered" evidence="5">
    <location>
        <begin position="357"/>
        <end position="385"/>
    </location>
</feature>
<proteinExistence type="predicted"/>
<dbReference type="AlphaFoldDB" id="A0A841BU55"/>
<keyword evidence="3 6" id="KW-1133">Transmembrane helix</keyword>
<evidence type="ECO:0000313" key="7">
    <source>
        <dbReference type="EMBL" id="MBB5871734.1"/>
    </source>
</evidence>